<evidence type="ECO:0000313" key="2">
    <source>
        <dbReference type="EMBL" id="SDM97618.1"/>
    </source>
</evidence>
<keyword evidence="1" id="KW-0472">Membrane</keyword>
<accession>A0A1G9XLH3</accession>
<reference evidence="2 3" key="1">
    <citation type="submission" date="2016-10" db="EMBL/GenBank/DDBJ databases">
        <authorList>
            <person name="de Groot N.N."/>
        </authorList>
    </citation>
    <scope>NUCLEOTIDE SEQUENCE [LARGE SCALE GENOMIC DNA]</scope>
    <source>
        <strain evidence="2 3">DSM 16981</strain>
    </source>
</reference>
<organism evidence="2 3">
    <name type="scientific">Megasphaera paucivorans</name>
    <dbReference type="NCBI Taxonomy" id="349095"/>
    <lineage>
        <taxon>Bacteria</taxon>
        <taxon>Bacillati</taxon>
        <taxon>Bacillota</taxon>
        <taxon>Negativicutes</taxon>
        <taxon>Veillonellales</taxon>
        <taxon>Veillonellaceae</taxon>
        <taxon>Megasphaera</taxon>
    </lineage>
</organism>
<dbReference type="STRING" id="349095.SAMN05660299_01867"/>
<keyword evidence="1" id="KW-0812">Transmembrane</keyword>
<dbReference type="RefSeq" id="WP_091651005.1">
    <property type="nucleotide sequence ID" value="NZ_FNHQ01000018.1"/>
</dbReference>
<dbReference type="PANTHER" id="PTHR38442:SF1">
    <property type="entry name" value="INNER MEMBRANE PROTEIN"/>
    <property type="match status" value="1"/>
</dbReference>
<keyword evidence="1" id="KW-1133">Transmembrane helix</keyword>
<evidence type="ECO:0000313" key="3">
    <source>
        <dbReference type="Proteomes" id="UP000199309"/>
    </source>
</evidence>
<proteinExistence type="predicted"/>
<keyword evidence="3" id="KW-1185">Reference proteome</keyword>
<sequence length="426" mass="49940">MSYRQRANSILALSFFCFGLVFFWWYTHETGFWEELVFFVVQSALIGSIADWFAVTALFDKPLGVPYHTELIYNHREQLINAMTKVVSEKLLKPHMWEEKLDKFSLTSRISIWLSSEQGHKKFRSFLYEIAERIYGYARKGETQKAIAENIRSYLKKQPIMMFMQDRIITMLEAPDGKILNELIAVFSECVRSKDFEDFLVKILDSWMEDTKRGNILNTVTKFTGLMDNRKIAKDIQQSIVTWLERWQHADANEREWLCSRLEIQMYAMSGQLTYTIQNGQNRFIDTLPIEAWLNGMLRSGTYYFTTGIEGKEKLTNFMENEVMRYVRYCGQYPEVKDWLDEQIRKTCTVILENEHALIGVAVRQVLSGFDKKRFNDFLESKVGEDLAWIRINGALVGASIGFLAFLFLNLFYEPYMVPLMRGILS</sequence>
<feature type="transmembrane region" description="Helical" evidence="1">
    <location>
        <begin position="392"/>
        <end position="413"/>
    </location>
</feature>
<feature type="transmembrane region" description="Helical" evidence="1">
    <location>
        <begin position="38"/>
        <end position="59"/>
    </location>
</feature>
<dbReference type="PANTHER" id="PTHR38442">
    <property type="entry name" value="INNER MEMBRANE PROTEIN-RELATED"/>
    <property type="match status" value="1"/>
</dbReference>
<gene>
    <name evidence="2" type="ORF">SAMN05660299_01867</name>
</gene>
<dbReference type="Proteomes" id="UP000199309">
    <property type="component" value="Unassembled WGS sequence"/>
</dbReference>
<dbReference type="OrthoDB" id="9769590at2"/>
<dbReference type="Pfam" id="PF04286">
    <property type="entry name" value="DUF445"/>
    <property type="match status" value="1"/>
</dbReference>
<dbReference type="InterPro" id="IPR007383">
    <property type="entry name" value="DUF445"/>
</dbReference>
<dbReference type="AlphaFoldDB" id="A0A1G9XLH3"/>
<evidence type="ECO:0000256" key="1">
    <source>
        <dbReference type="SAM" id="Phobius"/>
    </source>
</evidence>
<dbReference type="GO" id="GO:0005886">
    <property type="term" value="C:plasma membrane"/>
    <property type="evidence" value="ECO:0007669"/>
    <property type="project" value="TreeGrafter"/>
</dbReference>
<protein>
    <submittedName>
        <fullName evidence="2">Uncharacterized membrane-anchored protein YjiN, DUF445 family</fullName>
    </submittedName>
</protein>
<dbReference type="EMBL" id="FNHQ01000018">
    <property type="protein sequence ID" value="SDM97618.1"/>
    <property type="molecule type" value="Genomic_DNA"/>
</dbReference>
<feature type="transmembrane region" description="Helical" evidence="1">
    <location>
        <begin position="7"/>
        <end position="26"/>
    </location>
</feature>
<name>A0A1G9XLH3_9FIRM</name>